<accession>A0ABV6AER8</accession>
<proteinExistence type="inferred from homology"/>
<dbReference type="InterPro" id="IPR039425">
    <property type="entry name" value="RNA_pol_sigma-70-like"/>
</dbReference>
<dbReference type="SUPFAM" id="SSF88946">
    <property type="entry name" value="Sigma2 domain of RNA polymerase sigma factors"/>
    <property type="match status" value="1"/>
</dbReference>
<dbReference type="InterPro" id="IPR013324">
    <property type="entry name" value="RNA_pol_sigma_r3/r4-like"/>
</dbReference>
<dbReference type="InterPro" id="IPR013325">
    <property type="entry name" value="RNA_pol_sigma_r2"/>
</dbReference>
<keyword evidence="8" id="KW-1185">Reference proteome</keyword>
<evidence type="ECO:0000259" key="5">
    <source>
        <dbReference type="Pfam" id="PF04542"/>
    </source>
</evidence>
<organism evidence="7 8">
    <name type="scientific">Rhizobium puerariae</name>
    <dbReference type="NCBI Taxonomy" id="1585791"/>
    <lineage>
        <taxon>Bacteria</taxon>
        <taxon>Pseudomonadati</taxon>
        <taxon>Pseudomonadota</taxon>
        <taxon>Alphaproteobacteria</taxon>
        <taxon>Hyphomicrobiales</taxon>
        <taxon>Rhizobiaceae</taxon>
        <taxon>Rhizobium/Agrobacterium group</taxon>
        <taxon>Rhizobium</taxon>
    </lineage>
</organism>
<dbReference type="Proteomes" id="UP001589692">
    <property type="component" value="Unassembled WGS sequence"/>
</dbReference>
<keyword evidence="3" id="KW-0731">Sigma factor</keyword>
<reference evidence="7 8" key="1">
    <citation type="submission" date="2024-09" db="EMBL/GenBank/DDBJ databases">
        <authorList>
            <person name="Sun Q."/>
            <person name="Mori K."/>
        </authorList>
    </citation>
    <scope>NUCLEOTIDE SEQUENCE [LARGE SCALE GENOMIC DNA]</scope>
    <source>
        <strain evidence="7 8">TBRC 4938</strain>
    </source>
</reference>
<dbReference type="EMBL" id="JBHMAA010000011">
    <property type="protein sequence ID" value="MFB9949062.1"/>
    <property type="molecule type" value="Genomic_DNA"/>
</dbReference>
<dbReference type="InterPro" id="IPR013249">
    <property type="entry name" value="RNA_pol_sigma70_r4_t2"/>
</dbReference>
<keyword evidence="4" id="KW-0804">Transcription</keyword>
<dbReference type="RefSeq" id="WP_377259499.1">
    <property type="nucleotide sequence ID" value="NZ_JBHMAA010000011.1"/>
</dbReference>
<sequence>MTVDNVAPLTAGDDVFGKTLLDRAIEAYYDDMRNAVRRRGMAQVQATEVVHDLYLTLSRHPERLAGKSSLRAFMIRAAINLGIDRARRIAFENRLFAALDEQAVIVPLKAPSQEARLDVMKRVEILKNAIAELPRQCRTVFIAYRIGGMSKEEIAESLGIKRRMVDRHLRNALLSCMAKMASFE</sequence>
<dbReference type="PANTHER" id="PTHR43133:SF63">
    <property type="entry name" value="RNA POLYMERASE SIGMA FACTOR FECI-RELATED"/>
    <property type="match status" value="1"/>
</dbReference>
<dbReference type="InterPro" id="IPR036388">
    <property type="entry name" value="WH-like_DNA-bd_sf"/>
</dbReference>
<name>A0ABV6AER8_9HYPH</name>
<protein>
    <submittedName>
        <fullName evidence="7">RNA polymerase sigma factor</fullName>
    </submittedName>
</protein>
<comment type="similarity">
    <text evidence="1">Belongs to the sigma-70 factor family. ECF subfamily.</text>
</comment>
<dbReference type="Pfam" id="PF04542">
    <property type="entry name" value="Sigma70_r2"/>
    <property type="match status" value="1"/>
</dbReference>
<dbReference type="PANTHER" id="PTHR43133">
    <property type="entry name" value="RNA POLYMERASE ECF-TYPE SIGMA FACTO"/>
    <property type="match status" value="1"/>
</dbReference>
<dbReference type="InterPro" id="IPR014284">
    <property type="entry name" value="RNA_pol_sigma-70_dom"/>
</dbReference>
<evidence type="ECO:0000313" key="8">
    <source>
        <dbReference type="Proteomes" id="UP001589692"/>
    </source>
</evidence>
<evidence type="ECO:0000256" key="2">
    <source>
        <dbReference type="ARBA" id="ARBA00023015"/>
    </source>
</evidence>
<comment type="caution">
    <text evidence="7">The sequence shown here is derived from an EMBL/GenBank/DDBJ whole genome shotgun (WGS) entry which is preliminary data.</text>
</comment>
<evidence type="ECO:0000256" key="4">
    <source>
        <dbReference type="ARBA" id="ARBA00023163"/>
    </source>
</evidence>
<feature type="domain" description="RNA polymerase sigma factor 70 region 4 type 2" evidence="6">
    <location>
        <begin position="125"/>
        <end position="176"/>
    </location>
</feature>
<keyword evidence="2" id="KW-0805">Transcription regulation</keyword>
<dbReference type="SUPFAM" id="SSF88659">
    <property type="entry name" value="Sigma3 and sigma4 domains of RNA polymerase sigma factors"/>
    <property type="match status" value="1"/>
</dbReference>
<dbReference type="Pfam" id="PF08281">
    <property type="entry name" value="Sigma70_r4_2"/>
    <property type="match status" value="1"/>
</dbReference>
<dbReference type="NCBIfam" id="TIGR02937">
    <property type="entry name" value="sigma70-ECF"/>
    <property type="match status" value="1"/>
</dbReference>
<dbReference type="Gene3D" id="1.10.1740.10">
    <property type="match status" value="1"/>
</dbReference>
<evidence type="ECO:0000313" key="7">
    <source>
        <dbReference type="EMBL" id="MFB9949062.1"/>
    </source>
</evidence>
<evidence type="ECO:0000259" key="6">
    <source>
        <dbReference type="Pfam" id="PF08281"/>
    </source>
</evidence>
<dbReference type="InterPro" id="IPR007627">
    <property type="entry name" value="RNA_pol_sigma70_r2"/>
</dbReference>
<gene>
    <name evidence="7" type="ORF">ACFFP0_09405</name>
</gene>
<feature type="domain" description="RNA polymerase sigma-70 region 2" evidence="5">
    <location>
        <begin position="25"/>
        <end position="88"/>
    </location>
</feature>
<dbReference type="Gene3D" id="1.10.10.10">
    <property type="entry name" value="Winged helix-like DNA-binding domain superfamily/Winged helix DNA-binding domain"/>
    <property type="match status" value="1"/>
</dbReference>
<evidence type="ECO:0000256" key="3">
    <source>
        <dbReference type="ARBA" id="ARBA00023082"/>
    </source>
</evidence>
<evidence type="ECO:0000256" key="1">
    <source>
        <dbReference type="ARBA" id="ARBA00010641"/>
    </source>
</evidence>